<accession>A0A1T4YT52</accession>
<gene>
    <name evidence="1" type="ORF">SAMN02745166_04159</name>
</gene>
<proteinExistence type="predicted"/>
<name>A0A1T4YT52_9BACT</name>
<reference evidence="2" key="1">
    <citation type="submission" date="2017-02" db="EMBL/GenBank/DDBJ databases">
        <authorList>
            <person name="Varghese N."/>
            <person name="Submissions S."/>
        </authorList>
    </citation>
    <scope>NUCLEOTIDE SEQUENCE [LARGE SCALE GENOMIC DNA]</scope>
    <source>
        <strain evidence="2">ATCC 700200</strain>
    </source>
</reference>
<sequence length="78" mass="8942">MIEIEVYAPGLRAESNLLELRGQMDLFQQVNYKVDANHDLVYFEVKDPQTITMQQIMECFTNIGLAPRLVGQAPEGWN</sequence>
<dbReference type="OrthoDB" id="197090at2"/>
<keyword evidence="2" id="KW-1185">Reference proteome</keyword>
<organism evidence="1 2">
    <name type="scientific">Prosthecobacter debontii</name>
    <dbReference type="NCBI Taxonomy" id="48467"/>
    <lineage>
        <taxon>Bacteria</taxon>
        <taxon>Pseudomonadati</taxon>
        <taxon>Verrucomicrobiota</taxon>
        <taxon>Verrucomicrobiia</taxon>
        <taxon>Verrucomicrobiales</taxon>
        <taxon>Verrucomicrobiaceae</taxon>
        <taxon>Prosthecobacter</taxon>
    </lineage>
</organism>
<dbReference type="Proteomes" id="UP000190774">
    <property type="component" value="Unassembled WGS sequence"/>
</dbReference>
<dbReference type="RefSeq" id="WP_078815312.1">
    <property type="nucleotide sequence ID" value="NZ_FUYE01000017.1"/>
</dbReference>
<evidence type="ECO:0008006" key="3">
    <source>
        <dbReference type="Google" id="ProtNLM"/>
    </source>
</evidence>
<evidence type="ECO:0000313" key="1">
    <source>
        <dbReference type="EMBL" id="SKB04932.1"/>
    </source>
</evidence>
<dbReference type="STRING" id="48467.SAMN02745166_04159"/>
<protein>
    <recommendedName>
        <fullName evidence="3">HMA domain-containing protein</fullName>
    </recommendedName>
</protein>
<evidence type="ECO:0000313" key="2">
    <source>
        <dbReference type="Proteomes" id="UP000190774"/>
    </source>
</evidence>
<dbReference type="EMBL" id="FUYE01000017">
    <property type="protein sequence ID" value="SKB04932.1"/>
    <property type="molecule type" value="Genomic_DNA"/>
</dbReference>
<dbReference type="AlphaFoldDB" id="A0A1T4YT52"/>